<dbReference type="Gene3D" id="3.30.70.860">
    <property type="match status" value="1"/>
</dbReference>
<dbReference type="AlphaFoldDB" id="D3V8F6"/>
<dbReference type="Pfam" id="PF04175">
    <property type="entry name" value="DUF406"/>
    <property type="match status" value="1"/>
</dbReference>
<dbReference type="NCBIfam" id="TIGR00743">
    <property type="entry name" value="DUF406 family protein"/>
    <property type="match status" value="1"/>
</dbReference>
<dbReference type="GO" id="GO:0005829">
    <property type="term" value="C:cytosol"/>
    <property type="evidence" value="ECO:0007669"/>
    <property type="project" value="TreeGrafter"/>
</dbReference>
<dbReference type="STRING" id="406818.XBJ1_2994"/>
<dbReference type="EMBL" id="FN667741">
    <property type="protein sequence ID" value="CBJ82118.1"/>
    <property type="molecule type" value="Genomic_DNA"/>
</dbReference>
<dbReference type="InterPro" id="IPR005272">
    <property type="entry name" value="DUF406"/>
</dbReference>
<protein>
    <recommendedName>
        <fullName evidence="4">DUF406 family protein</fullName>
    </recommendedName>
</protein>
<gene>
    <name evidence="2" type="ordered locus">XBJ1_2994</name>
</gene>
<dbReference type="InterPro" id="IPR035571">
    <property type="entry name" value="UPF0234-like_C"/>
</dbReference>
<organism evidence="2 3">
    <name type="scientific">Xenorhabdus bovienii (strain SS-2004)</name>
    <name type="common">Xenorhabdus nematophila subsp. bovienii</name>
    <dbReference type="NCBI Taxonomy" id="406818"/>
    <lineage>
        <taxon>Bacteria</taxon>
        <taxon>Pseudomonadati</taxon>
        <taxon>Pseudomonadota</taxon>
        <taxon>Gammaproteobacteria</taxon>
        <taxon>Enterobacterales</taxon>
        <taxon>Morganellaceae</taxon>
        <taxon>Xenorhabdus</taxon>
    </lineage>
</organism>
<proteinExistence type="inferred from homology"/>
<evidence type="ECO:0000313" key="2">
    <source>
        <dbReference type="EMBL" id="CBJ82118.1"/>
    </source>
</evidence>
<sequence>MPNSVNAGYRGLEQRKIIDRLSSQEKKMPDTIKRCNAEETAACCCVDVGTIIDNENCTASYQSVFANNQEAEMMLNILTVKAKSGESEPCVISHKIEAVDDGVKLTIDFTFSCQAEALIFQLGLR</sequence>
<name>D3V8F6_XENBS</name>
<dbReference type="PANTHER" id="PTHR38769">
    <property type="entry name" value="UPF0381 PROTEIN YFCZ-RELATED"/>
    <property type="match status" value="1"/>
</dbReference>
<evidence type="ECO:0000256" key="1">
    <source>
        <dbReference type="ARBA" id="ARBA00006201"/>
    </source>
</evidence>
<dbReference type="HOGENOM" id="CLU_162758_0_0_6"/>
<dbReference type="KEGG" id="xbo:XBJ1_2994"/>
<accession>D3V8F6</accession>
<evidence type="ECO:0000313" key="3">
    <source>
        <dbReference type="Proteomes" id="UP000002045"/>
    </source>
</evidence>
<dbReference type="PANTHER" id="PTHR38769:SF1">
    <property type="entry name" value="UPF0381 PROTEIN YFCZ-RELATED"/>
    <property type="match status" value="1"/>
</dbReference>
<comment type="similarity">
    <text evidence="1">Belongs to the UPF0381 family.</text>
</comment>
<evidence type="ECO:0008006" key="4">
    <source>
        <dbReference type="Google" id="ProtNLM"/>
    </source>
</evidence>
<reference evidence="2" key="1">
    <citation type="journal article" date="2011" name="PLoS ONE">
        <title>The entomopathogenic bacterial endosymbionts xenorhabdus and photorhabdus: convergent lifestyles from divergent genomes.</title>
        <authorList>
            <person name="Chaston J.M."/>
            <person name="Suen G."/>
            <person name="Tucker S.L."/>
            <person name="Andersen A.W."/>
            <person name="Bhasin A."/>
            <person name="Bode E."/>
            <person name="Bode H.B."/>
            <person name="Brachmann A.O."/>
            <person name="Cowles C.E."/>
            <person name="Cowles K.N."/>
            <person name="Darby C."/>
            <person name="de Leon L."/>
            <person name="Drace K."/>
            <person name="Du Z."/>
            <person name="Givaudan A."/>
            <person name="Herbert Tran E.E."/>
            <person name="Jewell K.A."/>
            <person name="Knack J.J."/>
            <person name="Krasomil-Osterfeld K.C."/>
            <person name="Kukor R."/>
            <person name="Lanois A."/>
            <person name="Latreille P."/>
            <person name="Leimgruber N.K."/>
            <person name="Lipke C.M."/>
            <person name="Liu R."/>
            <person name="Lu X."/>
            <person name="Martens E.C."/>
            <person name="Marri P.R."/>
            <person name="Medigue C."/>
            <person name="Menard M.L."/>
            <person name="Miller N.M."/>
            <person name="Morales-Soto N."/>
            <person name="Norton S."/>
            <person name="Ogier J.C."/>
            <person name="Orchard S.S."/>
            <person name="Park D."/>
            <person name="Park Y."/>
            <person name="Qurollo B.A."/>
            <person name="Sugar D.R."/>
            <person name="Richards G.R."/>
            <person name="Rouy Z."/>
            <person name="Slominski B."/>
            <person name="Slominski K."/>
            <person name="Snyder H."/>
            <person name="Tjaden B.C."/>
            <person name="van der Hoeven R."/>
            <person name="Welch R.D."/>
            <person name="Wheeler C."/>
            <person name="Xiang B."/>
            <person name="Barbazuk B."/>
            <person name="Gaudriault S."/>
            <person name="Goodner B."/>
            <person name="Slater S.C."/>
            <person name="Forst S."/>
            <person name="Goldman B.S."/>
            <person name="Goodrich-Blair H."/>
        </authorList>
    </citation>
    <scope>NUCLEOTIDE SEQUENCE [LARGE SCALE GENOMIC DNA]</scope>
    <source>
        <strain evidence="2">SS-2004</strain>
    </source>
</reference>
<dbReference type="eggNOG" id="COG3691">
    <property type="taxonomic scope" value="Bacteria"/>
</dbReference>
<dbReference type="Proteomes" id="UP000002045">
    <property type="component" value="Chromosome"/>
</dbReference>